<protein>
    <recommendedName>
        <fullName evidence="7">Major facilitator superfamily (MFS) profile domain-containing protein</fullName>
    </recommendedName>
</protein>
<keyword evidence="3 6" id="KW-0812">Transmembrane</keyword>
<keyword evidence="5 6" id="KW-0472">Membrane</keyword>
<evidence type="ECO:0000259" key="7">
    <source>
        <dbReference type="PROSITE" id="PS50850"/>
    </source>
</evidence>
<feature type="transmembrane region" description="Helical" evidence="6">
    <location>
        <begin position="280"/>
        <end position="300"/>
    </location>
</feature>
<dbReference type="InterPro" id="IPR020846">
    <property type="entry name" value="MFS_dom"/>
</dbReference>
<keyword evidence="4 6" id="KW-1133">Transmembrane helix</keyword>
<feature type="domain" description="Major facilitator superfamily (MFS) profile" evidence="7">
    <location>
        <begin position="14"/>
        <end position="395"/>
    </location>
</feature>
<reference evidence="9" key="1">
    <citation type="submission" date="2016-06" db="EMBL/GenBank/DDBJ databases">
        <authorList>
            <person name="Nascimento L."/>
            <person name="Pereira R.V."/>
            <person name="Martins L.F."/>
            <person name="Quaggio R.B."/>
            <person name="Silva A.M."/>
            <person name="Setubal J.C."/>
        </authorList>
    </citation>
    <scope>NUCLEOTIDE SEQUENCE [LARGE SCALE GENOMIC DNA]</scope>
</reference>
<gene>
    <name evidence="8" type="ORF">BAA01_10560</name>
</gene>
<dbReference type="GO" id="GO:0005886">
    <property type="term" value="C:plasma membrane"/>
    <property type="evidence" value="ECO:0007669"/>
    <property type="project" value="UniProtKB-SubCell"/>
</dbReference>
<feature type="transmembrane region" description="Helical" evidence="6">
    <location>
        <begin position="46"/>
        <end position="66"/>
    </location>
</feature>
<dbReference type="PROSITE" id="PS50850">
    <property type="entry name" value="MFS"/>
    <property type="match status" value="1"/>
</dbReference>
<feature type="transmembrane region" description="Helical" evidence="6">
    <location>
        <begin position="78"/>
        <end position="97"/>
    </location>
</feature>
<evidence type="ECO:0000256" key="2">
    <source>
        <dbReference type="ARBA" id="ARBA00022448"/>
    </source>
</evidence>
<dbReference type="InterPro" id="IPR036259">
    <property type="entry name" value="MFS_trans_sf"/>
</dbReference>
<evidence type="ECO:0000256" key="5">
    <source>
        <dbReference type="ARBA" id="ARBA00023136"/>
    </source>
</evidence>
<dbReference type="AlphaFoldDB" id="A0A1Y3PDS1"/>
<feature type="transmembrane region" description="Helical" evidence="6">
    <location>
        <begin position="217"/>
        <end position="237"/>
    </location>
</feature>
<evidence type="ECO:0000313" key="9">
    <source>
        <dbReference type="Proteomes" id="UP000196475"/>
    </source>
</evidence>
<comment type="subcellular location">
    <subcellularLocation>
        <location evidence="1">Cell membrane</location>
        <topology evidence="1">Multi-pass membrane protein</topology>
    </subcellularLocation>
</comment>
<evidence type="ECO:0000256" key="3">
    <source>
        <dbReference type="ARBA" id="ARBA00022692"/>
    </source>
</evidence>
<evidence type="ECO:0000256" key="4">
    <source>
        <dbReference type="ARBA" id="ARBA00022989"/>
    </source>
</evidence>
<feature type="transmembrane region" description="Helical" evidence="6">
    <location>
        <begin position="306"/>
        <end position="328"/>
    </location>
</feature>
<accession>A0A1Y3PDS1</accession>
<feature type="transmembrane region" description="Helical" evidence="6">
    <location>
        <begin position="171"/>
        <end position="191"/>
    </location>
</feature>
<keyword evidence="2" id="KW-0813">Transport</keyword>
<feature type="transmembrane region" description="Helical" evidence="6">
    <location>
        <begin position="103"/>
        <end position="126"/>
    </location>
</feature>
<feature type="transmembrane region" description="Helical" evidence="6">
    <location>
        <begin position="12"/>
        <end position="34"/>
    </location>
</feature>
<sequence>MHRSHVKEGKRFWLYILVGTSLLIASLGFGRMGYGIVMPFMREDLAFTYDGAGLIGTANALAYLVFSGMSGKLVKRWGNKAMIILGGCAVAVSYGGLSLSNDFYLDVMFMFLNGMGTAFVFIPLVGMLVGRFPHKRGLVIGFLMSGGGAGVLLAGMIIPALMMIWEEGWRYGWAAFGIFAALVTLLALVVLKDSVIATGQRDSTDESAAAVYREKGVLLLGLLYFSVGTAYLIPMTFQMGYMIAEGMDAVTGGTLFATGGVLAIISGPVWGALSDRFGRALTLVLAILFFAMANIASVILPNFAGFLLTQILLGSTISGMFALIQASLTEHVPVRQIPAALGYITVFFSVGQFLGPMLGGFMIEHSAGFKAAHLFSTFMTAIGLYMAIVLYRSPKKAQL</sequence>
<feature type="transmembrane region" description="Helical" evidence="6">
    <location>
        <begin position="340"/>
        <end position="359"/>
    </location>
</feature>
<dbReference type="GO" id="GO:0022857">
    <property type="term" value="F:transmembrane transporter activity"/>
    <property type="evidence" value="ECO:0007669"/>
    <property type="project" value="InterPro"/>
</dbReference>
<proteinExistence type="predicted"/>
<name>A0A1Y3PDS1_9BACI</name>
<feature type="transmembrane region" description="Helical" evidence="6">
    <location>
        <begin position="138"/>
        <end position="165"/>
    </location>
</feature>
<feature type="transmembrane region" description="Helical" evidence="6">
    <location>
        <begin position="371"/>
        <end position="391"/>
    </location>
</feature>
<evidence type="ECO:0000313" key="8">
    <source>
        <dbReference type="EMBL" id="OUM85505.1"/>
    </source>
</evidence>
<dbReference type="Proteomes" id="UP000196475">
    <property type="component" value="Unassembled WGS sequence"/>
</dbReference>
<comment type="caution">
    <text evidence="8">The sequence shown here is derived from an EMBL/GenBank/DDBJ whole genome shotgun (WGS) entry which is preliminary data.</text>
</comment>
<feature type="transmembrane region" description="Helical" evidence="6">
    <location>
        <begin position="249"/>
        <end position="273"/>
    </location>
</feature>
<dbReference type="Gene3D" id="1.20.1250.20">
    <property type="entry name" value="MFS general substrate transporter like domains"/>
    <property type="match status" value="2"/>
</dbReference>
<dbReference type="InterPro" id="IPR010645">
    <property type="entry name" value="MFS_4"/>
</dbReference>
<dbReference type="PANTHER" id="PTHR23537:SF1">
    <property type="entry name" value="SUGAR TRANSPORTER"/>
    <property type="match status" value="1"/>
</dbReference>
<organism evidence="8 9">
    <name type="scientific">Bacillus thermozeamaize</name>
    <dbReference type="NCBI Taxonomy" id="230954"/>
    <lineage>
        <taxon>Bacteria</taxon>
        <taxon>Bacillati</taxon>
        <taxon>Bacillota</taxon>
        <taxon>Bacilli</taxon>
        <taxon>Bacillales</taxon>
        <taxon>Bacillaceae</taxon>
        <taxon>Bacillus</taxon>
    </lineage>
</organism>
<evidence type="ECO:0000256" key="6">
    <source>
        <dbReference type="SAM" id="Phobius"/>
    </source>
</evidence>
<dbReference type="EMBL" id="LZRT01000101">
    <property type="protein sequence ID" value="OUM85505.1"/>
    <property type="molecule type" value="Genomic_DNA"/>
</dbReference>
<dbReference type="Pfam" id="PF06779">
    <property type="entry name" value="MFS_4"/>
    <property type="match status" value="1"/>
</dbReference>
<dbReference type="SUPFAM" id="SSF103473">
    <property type="entry name" value="MFS general substrate transporter"/>
    <property type="match status" value="1"/>
</dbReference>
<evidence type="ECO:0000256" key="1">
    <source>
        <dbReference type="ARBA" id="ARBA00004651"/>
    </source>
</evidence>
<dbReference type="PANTHER" id="PTHR23537">
    <property type="match status" value="1"/>
</dbReference>